<keyword evidence="1" id="KW-0812">Transmembrane</keyword>
<dbReference type="Proteomes" id="UP001157186">
    <property type="component" value="Unassembled WGS sequence"/>
</dbReference>
<sequence length="200" mass="22985">MKRFHKVLGLIMLLPFLAWTVTGIFFFFKPGYQAAYQPISVKLYPLKHVIPLPEHHQWLEVRQLQTVLGPHLLVRDDSGWHQLDSKTLKPRPALSDAELLLLIEQAIADDKARYGEIVSINKQVAETSTGVRISVNWPQMTMRQQGKDTDLINNIYDIHYLRWTGYKQLDQYLGVLGLLLVALLAILGTWMTVKRAKITN</sequence>
<proteinExistence type="predicted"/>
<dbReference type="EMBL" id="BSST01000001">
    <property type="protein sequence ID" value="GLX80023.1"/>
    <property type="molecule type" value="Genomic_DNA"/>
</dbReference>
<evidence type="ECO:0000313" key="3">
    <source>
        <dbReference type="Proteomes" id="UP001157186"/>
    </source>
</evidence>
<evidence type="ECO:0000313" key="2">
    <source>
        <dbReference type="EMBL" id="GLX80023.1"/>
    </source>
</evidence>
<evidence type="ECO:0008006" key="4">
    <source>
        <dbReference type="Google" id="ProtNLM"/>
    </source>
</evidence>
<name>A0ABQ6GVU5_9GAMM</name>
<feature type="transmembrane region" description="Helical" evidence="1">
    <location>
        <begin position="172"/>
        <end position="193"/>
    </location>
</feature>
<evidence type="ECO:0000256" key="1">
    <source>
        <dbReference type="SAM" id="Phobius"/>
    </source>
</evidence>
<keyword evidence="1" id="KW-0472">Membrane</keyword>
<protein>
    <recommendedName>
        <fullName evidence="4">PepSY-associated transmembrane protein</fullName>
    </recommendedName>
</protein>
<keyword evidence="1" id="KW-1133">Transmembrane helix</keyword>
<feature type="transmembrane region" description="Helical" evidence="1">
    <location>
        <begin position="7"/>
        <end position="28"/>
    </location>
</feature>
<keyword evidence="3" id="KW-1185">Reference proteome</keyword>
<comment type="caution">
    <text evidence="2">The sequence shown here is derived from an EMBL/GenBank/DDBJ whole genome shotgun (WGS) entry which is preliminary data.</text>
</comment>
<reference evidence="2 3" key="1">
    <citation type="submission" date="2023-03" db="EMBL/GenBank/DDBJ databases">
        <title>Draft genome sequence of Thalassotalea insulae KCTC 62186T.</title>
        <authorList>
            <person name="Sawabe T."/>
        </authorList>
    </citation>
    <scope>NUCLEOTIDE SEQUENCE [LARGE SCALE GENOMIC DNA]</scope>
    <source>
        <strain evidence="2 3">KCTC 62186</strain>
    </source>
</reference>
<accession>A0ABQ6GVU5</accession>
<gene>
    <name evidence="2" type="ORF">tinsulaeT_33630</name>
</gene>
<organism evidence="2 3">
    <name type="scientific">Thalassotalea insulae</name>
    <dbReference type="NCBI Taxonomy" id="2056778"/>
    <lineage>
        <taxon>Bacteria</taxon>
        <taxon>Pseudomonadati</taxon>
        <taxon>Pseudomonadota</taxon>
        <taxon>Gammaproteobacteria</taxon>
        <taxon>Alteromonadales</taxon>
        <taxon>Colwelliaceae</taxon>
        <taxon>Thalassotalea</taxon>
    </lineage>
</organism>
<dbReference type="RefSeq" id="WP_284245981.1">
    <property type="nucleotide sequence ID" value="NZ_BSST01000001.1"/>
</dbReference>